<comment type="caution">
    <text evidence="2">The sequence shown here is derived from an EMBL/GenBank/DDBJ whole genome shotgun (WGS) entry which is preliminary data.</text>
</comment>
<feature type="domain" description="Tf2-1-like SH3-like" evidence="1">
    <location>
        <begin position="62"/>
        <end position="116"/>
    </location>
</feature>
<dbReference type="Pfam" id="PF24626">
    <property type="entry name" value="SH3_Tf2-1"/>
    <property type="match status" value="1"/>
</dbReference>
<evidence type="ECO:0000313" key="3">
    <source>
        <dbReference type="Proteomes" id="UP000257109"/>
    </source>
</evidence>
<keyword evidence="3" id="KW-1185">Reference proteome</keyword>
<dbReference type="InterPro" id="IPR056924">
    <property type="entry name" value="SH3_Tf2-1"/>
</dbReference>
<sequence>MKPFVAEDVGFLFCWFESGESVVFGLETIKKVKLIQDKMRAGQSRKKSYHDKRRKDLEFKEGDHVFLKVTSWTRVGRALKPLKLSPHLIGSYQILKGVGEIAYQTVLPLILANLHDISMCLNFKIRDNLSYDIQLLRVKDQRLKHLRGKEIILVKIILGGTFKGSVTWELEDQMKISYP</sequence>
<dbReference type="EMBL" id="QJKJ01001176">
    <property type="protein sequence ID" value="RDY08943.1"/>
    <property type="molecule type" value="Genomic_DNA"/>
</dbReference>
<protein>
    <recommendedName>
        <fullName evidence="1">Tf2-1-like SH3-like domain-containing protein</fullName>
    </recommendedName>
</protein>
<proteinExistence type="predicted"/>
<dbReference type="AlphaFoldDB" id="A0A371I1P2"/>
<evidence type="ECO:0000259" key="1">
    <source>
        <dbReference type="Pfam" id="PF24626"/>
    </source>
</evidence>
<dbReference type="PANTHER" id="PTHR46148">
    <property type="entry name" value="CHROMO DOMAIN-CONTAINING PROTEIN"/>
    <property type="match status" value="1"/>
</dbReference>
<name>A0A371I1P2_MUCPR</name>
<evidence type="ECO:0000313" key="2">
    <source>
        <dbReference type="EMBL" id="RDY08943.1"/>
    </source>
</evidence>
<dbReference type="OrthoDB" id="1939135at2759"/>
<accession>A0A371I1P2</accession>
<reference evidence="2" key="1">
    <citation type="submission" date="2018-05" db="EMBL/GenBank/DDBJ databases">
        <title>Draft genome of Mucuna pruriens seed.</title>
        <authorList>
            <person name="Nnadi N.E."/>
            <person name="Vos R."/>
            <person name="Hasami M.H."/>
            <person name="Devisetty U.K."/>
            <person name="Aguiy J.C."/>
        </authorList>
    </citation>
    <scope>NUCLEOTIDE SEQUENCE [LARGE SCALE GENOMIC DNA]</scope>
    <source>
        <strain evidence="2">JCA_2017</strain>
    </source>
</reference>
<dbReference type="PANTHER" id="PTHR46148:SF60">
    <property type="entry name" value="CHROMO DOMAIN-CONTAINING PROTEIN"/>
    <property type="match status" value="1"/>
</dbReference>
<organism evidence="2 3">
    <name type="scientific">Mucuna pruriens</name>
    <name type="common">Velvet bean</name>
    <name type="synonym">Dolichos pruriens</name>
    <dbReference type="NCBI Taxonomy" id="157652"/>
    <lineage>
        <taxon>Eukaryota</taxon>
        <taxon>Viridiplantae</taxon>
        <taxon>Streptophyta</taxon>
        <taxon>Embryophyta</taxon>
        <taxon>Tracheophyta</taxon>
        <taxon>Spermatophyta</taxon>
        <taxon>Magnoliopsida</taxon>
        <taxon>eudicotyledons</taxon>
        <taxon>Gunneridae</taxon>
        <taxon>Pentapetalae</taxon>
        <taxon>rosids</taxon>
        <taxon>fabids</taxon>
        <taxon>Fabales</taxon>
        <taxon>Fabaceae</taxon>
        <taxon>Papilionoideae</taxon>
        <taxon>50 kb inversion clade</taxon>
        <taxon>NPAAA clade</taxon>
        <taxon>indigoferoid/millettioid clade</taxon>
        <taxon>Phaseoleae</taxon>
        <taxon>Mucuna</taxon>
    </lineage>
</organism>
<dbReference type="Proteomes" id="UP000257109">
    <property type="component" value="Unassembled WGS sequence"/>
</dbReference>
<feature type="non-terminal residue" evidence="2">
    <location>
        <position position="1"/>
    </location>
</feature>
<gene>
    <name evidence="2" type="ORF">CR513_06763</name>
</gene>